<name>A0A3R9KFW8_9PSEU</name>
<dbReference type="EMBL" id="RSEC01000060">
    <property type="protein sequence ID" value="RSD10714.1"/>
    <property type="molecule type" value="Genomic_DNA"/>
</dbReference>
<proteinExistence type="predicted"/>
<organism evidence="2 3">
    <name type="scientific">Amycolatopsis eburnea</name>
    <dbReference type="NCBI Taxonomy" id="2267691"/>
    <lineage>
        <taxon>Bacteria</taxon>
        <taxon>Bacillati</taxon>
        <taxon>Actinomycetota</taxon>
        <taxon>Actinomycetes</taxon>
        <taxon>Pseudonocardiales</taxon>
        <taxon>Pseudonocardiaceae</taxon>
        <taxon>Amycolatopsis</taxon>
    </lineage>
</organism>
<keyword evidence="1" id="KW-1133">Transmembrane helix</keyword>
<dbReference type="AlphaFoldDB" id="A0A3R9KFW8"/>
<feature type="transmembrane region" description="Helical" evidence="1">
    <location>
        <begin position="198"/>
        <end position="216"/>
    </location>
</feature>
<sequence length="223" mass="24765">MNEAGIQRTQAGTQSHAEPRNPRLALFASAAFDLIVPLAVYYILRQNGVPLLTAAIIGGIVPVVRTVYVFARYRKIDGLGLFMVTMMVIGTAVSLISGDARFFFAKDGWLTAMFGIWMLITLFFEKPFFLHAGVSIARTKRGGAGAEVWERRWDTEPKMRHGLRLLTVVFGVGMIVDAVVRVVLAYSLPLDDINLVTTVQWIVVLGGLIGFMAYYTRKHDLRA</sequence>
<dbReference type="RefSeq" id="WP_086863354.1">
    <property type="nucleotide sequence ID" value="NZ_RSEC01000060.1"/>
</dbReference>
<protein>
    <recommendedName>
        <fullName evidence="4">DUF3159 domain-containing protein</fullName>
    </recommendedName>
</protein>
<dbReference type="NCBIfam" id="NF041646">
    <property type="entry name" value="VC0807_fam"/>
    <property type="match status" value="1"/>
</dbReference>
<dbReference type="OrthoDB" id="3781030at2"/>
<evidence type="ECO:0000313" key="3">
    <source>
        <dbReference type="Proteomes" id="UP000267081"/>
    </source>
</evidence>
<accession>A0A3R9KFW8</accession>
<evidence type="ECO:0008006" key="4">
    <source>
        <dbReference type="Google" id="ProtNLM"/>
    </source>
</evidence>
<feature type="transmembrane region" description="Helical" evidence="1">
    <location>
        <begin position="108"/>
        <end position="124"/>
    </location>
</feature>
<evidence type="ECO:0000256" key="1">
    <source>
        <dbReference type="SAM" id="Phobius"/>
    </source>
</evidence>
<comment type="caution">
    <text evidence="2">The sequence shown here is derived from an EMBL/GenBank/DDBJ whole genome shotgun (WGS) entry which is preliminary data.</text>
</comment>
<feature type="transmembrane region" description="Helical" evidence="1">
    <location>
        <begin position="24"/>
        <end position="44"/>
    </location>
</feature>
<feature type="transmembrane region" description="Helical" evidence="1">
    <location>
        <begin position="78"/>
        <end position="96"/>
    </location>
</feature>
<gene>
    <name evidence="2" type="ORF">EIY87_38605</name>
</gene>
<keyword evidence="3" id="KW-1185">Reference proteome</keyword>
<feature type="transmembrane region" description="Helical" evidence="1">
    <location>
        <begin position="165"/>
        <end position="186"/>
    </location>
</feature>
<feature type="transmembrane region" description="Helical" evidence="1">
    <location>
        <begin position="50"/>
        <end position="71"/>
    </location>
</feature>
<evidence type="ECO:0000313" key="2">
    <source>
        <dbReference type="EMBL" id="RSD10714.1"/>
    </source>
</evidence>
<keyword evidence="1" id="KW-0472">Membrane</keyword>
<keyword evidence="1" id="KW-0812">Transmembrane</keyword>
<dbReference type="Proteomes" id="UP000267081">
    <property type="component" value="Unassembled WGS sequence"/>
</dbReference>
<reference evidence="2 3" key="1">
    <citation type="submission" date="2018-12" db="EMBL/GenBank/DDBJ databases">
        <title>Amycolatopsis eburnea sp. nov. actinomycete associate with arbuscular mycorrhiza fungal spore.</title>
        <authorList>
            <person name="Lumyong S."/>
            <person name="Chaiya L."/>
        </authorList>
    </citation>
    <scope>NUCLEOTIDE SEQUENCE [LARGE SCALE GENOMIC DNA]</scope>
    <source>
        <strain evidence="2 3">GLM-1</strain>
    </source>
</reference>